<proteinExistence type="predicted"/>
<evidence type="ECO:0000313" key="2">
    <source>
        <dbReference type="Proteomes" id="UP000696280"/>
    </source>
</evidence>
<sequence length="101" mass="11189">MSTSDDAVSQNTNLLCDFGFAILGQLEFLDQLRALLVLLSVRQEGQKVRYLEFGNIICATLVQFDPGVERLHHVGLLLGSCPGLHCFTNLTIHARVNVFSE</sequence>
<evidence type="ECO:0000313" key="1">
    <source>
        <dbReference type="EMBL" id="CAG8950311.1"/>
    </source>
</evidence>
<gene>
    <name evidence="1" type="ORF">HYFRA_00006804</name>
</gene>
<keyword evidence="2" id="KW-1185">Reference proteome</keyword>
<reference evidence="1" key="1">
    <citation type="submission" date="2021-07" db="EMBL/GenBank/DDBJ databases">
        <authorList>
            <person name="Durling M."/>
        </authorList>
    </citation>
    <scope>NUCLEOTIDE SEQUENCE</scope>
</reference>
<organism evidence="1 2">
    <name type="scientific">Hymenoscyphus fraxineus</name>
    <dbReference type="NCBI Taxonomy" id="746836"/>
    <lineage>
        <taxon>Eukaryota</taxon>
        <taxon>Fungi</taxon>
        <taxon>Dikarya</taxon>
        <taxon>Ascomycota</taxon>
        <taxon>Pezizomycotina</taxon>
        <taxon>Leotiomycetes</taxon>
        <taxon>Helotiales</taxon>
        <taxon>Helotiaceae</taxon>
        <taxon>Hymenoscyphus</taxon>
    </lineage>
</organism>
<dbReference type="AlphaFoldDB" id="A0A9N9KNP9"/>
<comment type="caution">
    <text evidence="1">The sequence shown here is derived from an EMBL/GenBank/DDBJ whole genome shotgun (WGS) entry which is preliminary data.</text>
</comment>
<dbReference type="EMBL" id="CAJVRL010000037">
    <property type="protein sequence ID" value="CAG8950311.1"/>
    <property type="molecule type" value="Genomic_DNA"/>
</dbReference>
<dbReference type="Proteomes" id="UP000696280">
    <property type="component" value="Unassembled WGS sequence"/>
</dbReference>
<name>A0A9N9KNP9_9HELO</name>
<accession>A0A9N9KNP9</accession>
<protein>
    <submittedName>
        <fullName evidence="1">Uncharacterized protein</fullName>
    </submittedName>
</protein>